<dbReference type="PANTHER" id="PTHR24421">
    <property type="entry name" value="NITRATE/NITRITE SENSOR PROTEIN NARX-RELATED"/>
    <property type="match status" value="1"/>
</dbReference>
<dbReference type="PRINTS" id="PR00344">
    <property type="entry name" value="BCTRLSENSOR"/>
</dbReference>
<evidence type="ECO:0000256" key="9">
    <source>
        <dbReference type="ARBA" id="ARBA00022723"/>
    </source>
</evidence>
<dbReference type="GO" id="GO:0016020">
    <property type="term" value="C:membrane"/>
    <property type="evidence" value="ECO:0007669"/>
    <property type="project" value="InterPro"/>
</dbReference>
<gene>
    <name evidence="20" type="ORF">DQG23_06900</name>
</gene>
<dbReference type="GO" id="GO:0000155">
    <property type="term" value="F:phosphorelay sensor kinase activity"/>
    <property type="evidence" value="ECO:0007669"/>
    <property type="project" value="InterPro"/>
</dbReference>
<dbReference type="InterPro" id="IPR050482">
    <property type="entry name" value="Sensor_HK_TwoCompSys"/>
</dbReference>
<evidence type="ECO:0000256" key="11">
    <source>
        <dbReference type="ARBA" id="ARBA00022777"/>
    </source>
</evidence>
<feature type="transmembrane region" description="Helical" evidence="18">
    <location>
        <begin position="149"/>
        <end position="168"/>
    </location>
</feature>
<evidence type="ECO:0000256" key="8">
    <source>
        <dbReference type="ARBA" id="ARBA00022679"/>
    </source>
</evidence>
<feature type="transmembrane region" description="Helical" evidence="18">
    <location>
        <begin position="237"/>
        <end position="255"/>
    </location>
</feature>
<evidence type="ECO:0000256" key="3">
    <source>
        <dbReference type="ARBA" id="ARBA00004496"/>
    </source>
</evidence>
<dbReference type="InterPro" id="IPR036034">
    <property type="entry name" value="PDZ_sf"/>
</dbReference>
<dbReference type="InterPro" id="IPR036890">
    <property type="entry name" value="HATPase_C_sf"/>
</dbReference>
<reference evidence="20 21" key="1">
    <citation type="journal article" date="2009" name="Int. J. Syst. Evol. Microbiol.">
        <title>Paenibacillus contaminans sp. nov., isolated from a contaminated laboratory plate.</title>
        <authorList>
            <person name="Chou J.H."/>
            <person name="Lee J.H."/>
            <person name="Lin M.C."/>
            <person name="Chang P.S."/>
            <person name="Arun A.B."/>
            <person name="Young C.C."/>
            <person name="Chen W.M."/>
        </authorList>
    </citation>
    <scope>NUCLEOTIDE SEQUENCE [LARGE SCALE GENOMIC DNA]</scope>
    <source>
        <strain evidence="20 21">CKOBP-6</strain>
    </source>
</reference>
<keyword evidence="15" id="KW-0411">Iron-sulfur</keyword>
<evidence type="ECO:0000259" key="19">
    <source>
        <dbReference type="PROSITE" id="PS50109"/>
    </source>
</evidence>
<evidence type="ECO:0000256" key="16">
    <source>
        <dbReference type="ARBA" id="ARBA00024827"/>
    </source>
</evidence>
<dbReference type="GO" id="GO:0005524">
    <property type="term" value="F:ATP binding"/>
    <property type="evidence" value="ECO:0007669"/>
    <property type="project" value="UniProtKB-KW"/>
</dbReference>
<dbReference type="InterPro" id="IPR004358">
    <property type="entry name" value="Sig_transdc_His_kin-like_C"/>
</dbReference>
<keyword evidence="10" id="KW-0547">Nucleotide-binding</keyword>
<feature type="transmembrane region" description="Helical" evidence="18">
    <location>
        <begin position="204"/>
        <end position="225"/>
    </location>
</feature>
<feature type="transmembrane region" description="Helical" evidence="18">
    <location>
        <begin position="12"/>
        <end position="31"/>
    </location>
</feature>
<dbReference type="EC" id="2.7.13.3" evidence="4"/>
<dbReference type="GO" id="GO:0046872">
    <property type="term" value="F:metal ion binding"/>
    <property type="evidence" value="ECO:0007669"/>
    <property type="project" value="UniProtKB-KW"/>
</dbReference>
<feature type="transmembrane region" description="Helical" evidence="18">
    <location>
        <begin position="43"/>
        <end position="65"/>
    </location>
</feature>
<keyword evidence="6" id="KW-0004">4Fe-4S</keyword>
<evidence type="ECO:0000256" key="13">
    <source>
        <dbReference type="ARBA" id="ARBA00023004"/>
    </source>
</evidence>
<keyword evidence="18" id="KW-1133">Transmembrane helix</keyword>
<dbReference type="GO" id="GO:0005737">
    <property type="term" value="C:cytoplasm"/>
    <property type="evidence" value="ECO:0007669"/>
    <property type="project" value="UniProtKB-SubCell"/>
</dbReference>
<feature type="transmembrane region" description="Helical" evidence="18">
    <location>
        <begin position="370"/>
        <end position="390"/>
    </location>
</feature>
<dbReference type="Gene3D" id="1.20.5.1930">
    <property type="match status" value="1"/>
</dbReference>
<dbReference type="Pfam" id="PF07730">
    <property type="entry name" value="HisKA_3"/>
    <property type="match status" value="1"/>
</dbReference>
<evidence type="ECO:0000256" key="1">
    <source>
        <dbReference type="ARBA" id="ARBA00000085"/>
    </source>
</evidence>
<evidence type="ECO:0000313" key="20">
    <source>
        <dbReference type="EMBL" id="RAV21781.1"/>
    </source>
</evidence>
<dbReference type="InterPro" id="IPR005467">
    <property type="entry name" value="His_kinase_dom"/>
</dbReference>
<name>A0A329MP92_9BACL</name>
<feature type="transmembrane region" description="Helical" evidence="18">
    <location>
        <begin position="304"/>
        <end position="327"/>
    </location>
</feature>
<dbReference type="InterPro" id="IPR011712">
    <property type="entry name" value="Sig_transdc_His_kin_sub3_dim/P"/>
</dbReference>
<dbReference type="SMART" id="SM00387">
    <property type="entry name" value="HATPase_c"/>
    <property type="match status" value="1"/>
</dbReference>
<sequence length="822" mass="94290">MKIRRQLNCCHLVFPPFFIYTTSLYQIRLYLGSGYMNKNILKQIVLVIFVGILVWCLSITLRFPYLGISLEQATLGHWVINKLNNDSFSEKYDLQVGDIVRKINGKSPGEYSTVKKWGIVEKANHLFITRDGSDRDIFIQTNNKLTYDIFPVLEGILSLLLGGILYMTIRHSKSARLLSFVFLAIGTIWISFGASVRGDEIGKIFIGSLMMCLHIFFLQFLVIFFKEKGDIHLPINVFKYLYAIVILDIFIRFSYFSPTLAPIVYRYINNVPLFFFIPGFLINIFILSYVFFKYHKQKPHLSTMIKTVWICILLSFLPVICLSFVPLLVNGSYYIHANYTSWFILLFPASFAYLIASNQLYDIGLVLRRFMLAGMISIVPSGVFTVINALMFQPDASMKHLLFQFVILLVLFTFVLYGMEYFTGKLEPLLFPKKAALNNALKKISKNLGTISNFRELKDIILVDIVDTLQVAGGAIAFKSNDQLEIIHAGQIDADEVERLVQSPFPYHHSSYSCIEINRNEEYSSCLLMTRKKTNTLLGKEEIQWLNLITSYLAVCLENVHLIRKMTLKLQQLASQLPEEQEARDIQWFRKIMFELQEEERTRIATDLHDTTMQDLFFLKRRFVSLLNKYVMNNEDKEQLDNLINFVELINTNLRQSCFELHPFLLQEIGLIRTVGKLIEKESYLVPFKIELAADNASAIENKDLPEKKHIFRMVQELLNNAKKHSQAANIEFRLYIAGHFFHLVYKDDGVGFDQKAAASREIGGSGIGLEQLRGRILHLGGTIEITSSPGNGSTFHIAIPLNTAGSRFQANVRAAKHAFSH</sequence>
<keyword evidence="18" id="KW-0812">Transmembrane</keyword>
<feature type="transmembrane region" description="Helical" evidence="18">
    <location>
        <begin position="402"/>
        <end position="423"/>
    </location>
</feature>
<comment type="subcellular location">
    <subcellularLocation>
        <location evidence="3">Cytoplasm</location>
    </subcellularLocation>
</comment>
<dbReference type="InterPro" id="IPR003594">
    <property type="entry name" value="HATPase_dom"/>
</dbReference>
<keyword evidence="7" id="KW-0963">Cytoplasm</keyword>
<keyword evidence="13" id="KW-0408">Iron</keyword>
<protein>
    <recommendedName>
        <fullName evidence="5">Oxygen sensor histidine kinase NreB</fullName>
        <ecNumber evidence="4">2.7.13.3</ecNumber>
    </recommendedName>
    <alternativeName>
        <fullName evidence="17">Nitrogen regulation protein B</fullName>
    </alternativeName>
</protein>
<keyword evidence="9" id="KW-0479">Metal-binding</keyword>
<evidence type="ECO:0000313" key="21">
    <source>
        <dbReference type="Proteomes" id="UP000250369"/>
    </source>
</evidence>
<dbReference type="PANTHER" id="PTHR24421:SF60">
    <property type="entry name" value="SENSOR HISTIDINE KINASE COMP"/>
    <property type="match status" value="1"/>
</dbReference>
<feature type="domain" description="Histidine kinase" evidence="19">
    <location>
        <begin position="707"/>
        <end position="804"/>
    </location>
</feature>
<evidence type="ECO:0000256" key="12">
    <source>
        <dbReference type="ARBA" id="ARBA00022840"/>
    </source>
</evidence>
<keyword evidence="21" id="KW-1185">Reference proteome</keyword>
<comment type="caution">
    <text evidence="20">The sequence shown here is derived from an EMBL/GenBank/DDBJ whole genome shotgun (WGS) entry which is preliminary data.</text>
</comment>
<dbReference type="Proteomes" id="UP000250369">
    <property type="component" value="Unassembled WGS sequence"/>
</dbReference>
<keyword evidence="11" id="KW-0418">Kinase</keyword>
<evidence type="ECO:0000256" key="18">
    <source>
        <dbReference type="SAM" id="Phobius"/>
    </source>
</evidence>
<evidence type="ECO:0000256" key="15">
    <source>
        <dbReference type="ARBA" id="ARBA00023014"/>
    </source>
</evidence>
<dbReference type="GO" id="GO:0046983">
    <property type="term" value="F:protein dimerization activity"/>
    <property type="evidence" value="ECO:0007669"/>
    <property type="project" value="InterPro"/>
</dbReference>
<feature type="transmembrane region" description="Helical" evidence="18">
    <location>
        <begin position="339"/>
        <end position="358"/>
    </location>
</feature>
<feature type="transmembrane region" description="Helical" evidence="18">
    <location>
        <begin position="175"/>
        <end position="192"/>
    </location>
</feature>
<dbReference type="Pfam" id="PF02518">
    <property type="entry name" value="HATPase_c"/>
    <property type="match status" value="1"/>
</dbReference>
<evidence type="ECO:0000256" key="6">
    <source>
        <dbReference type="ARBA" id="ARBA00022485"/>
    </source>
</evidence>
<proteinExistence type="predicted"/>
<dbReference type="CDD" id="cd16917">
    <property type="entry name" value="HATPase_UhpB-NarQ-NarX-like"/>
    <property type="match status" value="1"/>
</dbReference>
<evidence type="ECO:0000256" key="17">
    <source>
        <dbReference type="ARBA" id="ARBA00030800"/>
    </source>
</evidence>
<keyword evidence="8" id="KW-0808">Transferase</keyword>
<feature type="transmembrane region" description="Helical" evidence="18">
    <location>
        <begin position="267"/>
        <end position="292"/>
    </location>
</feature>
<comment type="cofactor">
    <cofactor evidence="2">
        <name>[4Fe-4S] cluster</name>
        <dbReference type="ChEBI" id="CHEBI:49883"/>
    </cofactor>
</comment>
<evidence type="ECO:0000256" key="4">
    <source>
        <dbReference type="ARBA" id="ARBA00012438"/>
    </source>
</evidence>
<dbReference type="PROSITE" id="PS50109">
    <property type="entry name" value="HIS_KIN"/>
    <property type="match status" value="1"/>
</dbReference>
<keyword evidence="18" id="KW-0472">Membrane</keyword>
<evidence type="ECO:0000256" key="10">
    <source>
        <dbReference type="ARBA" id="ARBA00022741"/>
    </source>
</evidence>
<comment type="catalytic activity">
    <reaction evidence="1">
        <text>ATP + protein L-histidine = ADP + protein N-phospho-L-histidine.</text>
        <dbReference type="EC" id="2.7.13.3"/>
    </reaction>
</comment>
<evidence type="ECO:0000256" key="7">
    <source>
        <dbReference type="ARBA" id="ARBA00022490"/>
    </source>
</evidence>
<accession>A0A329MP92</accession>
<organism evidence="20 21">
    <name type="scientific">Paenibacillus contaminans</name>
    <dbReference type="NCBI Taxonomy" id="450362"/>
    <lineage>
        <taxon>Bacteria</taxon>
        <taxon>Bacillati</taxon>
        <taxon>Bacillota</taxon>
        <taxon>Bacilli</taxon>
        <taxon>Bacillales</taxon>
        <taxon>Paenibacillaceae</taxon>
        <taxon>Paenibacillus</taxon>
    </lineage>
</organism>
<evidence type="ECO:0000256" key="14">
    <source>
        <dbReference type="ARBA" id="ARBA00023012"/>
    </source>
</evidence>
<dbReference type="EMBL" id="QMFB01000003">
    <property type="protein sequence ID" value="RAV21781.1"/>
    <property type="molecule type" value="Genomic_DNA"/>
</dbReference>
<keyword evidence="14" id="KW-0902">Two-component regulatory system</keyword>
<dbReference type="SUPFAM" id="SSF50156">
    <property type="entry name" value="PDZ domain-like"/>
    <property type="match status" value="1"/>
</dbReference>
<dbReference type="Gene3D" id="3.30.565.10">
    <property type="entry name" value="Histidine kinase-like ATPase, C-terminal domain"/>
    <property type="match status" value="1"/>
</dbReference>
<comment type="function">
    <text evidence="16">Member of the two-component regulatory system NreB/NreC involved in the control of dissimilatory nitrate/nitrite reduction in response to oxygen. NreB functions as a direct oxygen sensor histidine kinase which is autophosphorylated, in the absence of oxygen, probably at the conserved histidine residue, and transfers its phosphate group probably to a conserved aspartate residue of NreC. NreB/NreC activates the expression of the nitrate (narGHJI) and nitrite (nir) reductase operons, as well as the putative nitrate transporter gene narT.</text>
</comment>
<dbReference type="GO" id="GO:0051539">
    <property type="term" value="F:4 iron, 4 sulfur cluster binding"/>
    <property type="evidence" value="ECO:0007669"/>
    <property type="project" value="UniProtKB-KW"/>
</dbReference>
<dbReference type="SUPFAM" id="SSF55874">
    <property type="entry name" value="ATPase domain of HSP90 chaperone/DNA topoisomerase II/histidine kinase"/>
    <property type="match status" value="1"/>
</dbReference>
<dbReference type="AlphaFoldDB" id="A0A329MP92"/>
<evidence type="ECO:0000256" key="2">
    <source>
        <dbReference type="ARBA" id="ARBA00001966"/>
    </source>
</evidence>
<keyword evidence="12" id="KW-0067">ATP-binding</keyword>
<evidence type="ECO:0000256" key="5">
    <source>
        <dbReference type="ARBA" id="ARBA00017322"/>
    </source>
</evidence>